<feature type="domain" description="YgjP-like metallopeptidase" evidence="1">
    <location>
        <begin position="40"/>
        <end position="235"/>
    </location>
</feature>
<evidence type="ECO:0000259" key="1">
    <source>
        <dbReference type="Pfam" id="PF01863"/>
    </source>
</evidence>
<sequence length="243" mass="27456">MTATGRPPSIPFSALPDHLQLPDVLIPLEWRRSSRARRLSIRLSRSSDSVIITLPATTPAEAGLKLLRTHTGWVEKQLQRRPAPVRLVDGGYVPLDGQPHRIRHVPQSRGGAWLAGEELHVSGDATFLARRVGDFLHELGKERLRIRLMQQVTRTDLRPTHIAVRDTTSRWGSCSATGRIMLSWRLVMAPLAVQDYVILHELCHLRHHNHGTAFWKEVERVCPGYRTAEEWLSQHGSALMRAG</sequence>
<name>A0A967B5F8_9PROT</name>
<comment type="caution">
    <text evidence="2">The sequence shown here is derived from an EMBL/GenBank/DDBJ whole genome shotgun (WGS) entry which is preliminary data.</text>
</comment>
<dbReference type="Pfam" id="PF01863">
    <property type="entry name" value="YgjP-like"/>
    <property type="match status" value="1"/>
</dbReference>
<dbReference type="EMBL" id="WOTH01000003">
    <property type="protein sequence ID" value="NHO52759.1"/>
    <property type="molecule type" value="Genomic_DNA"/>
</dbReference>
<evidence type="ECO:0000313" key="2">
    <source>
        <dbReference type="EMBL" id="NHO52759.1"/>
    </source>
</evidence>
<dbReference type="InterPro" id="IPR053136">
    <property type="entry name" value="UTP_pyrophosphatase-like"/>
</dbReference>
<reference evidence="2" key="1">
    <citation type="submission" date="2019-11" db="EMBL/GenBank/DDBJ databases">
        <title>Description of new Acetobacter species.</title>
        <authorList>
            <person name="Cleenwerck I."/>
            <person name="Sombolestani A.S."/>
        </authorList>
    </citation>
    <scope>NUCLEOTIDE SEQUENCE</scope>
    <source>
        <strain evidence="2">LMG 1626</strain>
    </source>
</reference>
<evidence type="ECO:0000313" key="3">
    <source>
        <dbReference type="Proteomes" id="UP000597459"/>
    </source>
</evidence>
<proteinExistence type="predicted"/>
<dbReference type="RefSeq" id="WP_166312907.1">
    <property type="nucleotide sequence ID" value="NZ_WOTH01000003.1"/>
</dbReference>
<organism evidence="2 3">
    <name type="scientific">Acetobacter estunensis</name>
    <dbReference type="NCBI Taxonomy" id="104097"/>
    <lineage>
        <taxon>Bacteria</taxon>
        <taxon>Pseudomonadati</taxon>
        <taxon>Pseudomonadota</taxon>
        <taxon>Alphaproteobacteria</taxon>
        <taxon>Acetobacterales</taxon>
        <taxon>Acetobacteraceae</taxon>
        <taxon>Acetobacter</taxon>
    </lineage>
</organism>
<keyword evidence="3" id="KW-1185">Reference proteome</keyword>
<dbReference type="Gene3D" id="3.30.2010.10">
    <property type="entry name" value="Metalloproteases ('zincins'), catalytic domain"/>
    <property type="match status" value="1"/>
</dbReference>
<dbReference type="Proteomes" id="UP000597459">
    <property type="component" value="Unassembled WGS sequence"/>
</dbReference>
<protein>
    <submittedName>
        <fullName evidence="2">DUF45 domain-containing protein</fullName>
    </submittedName>
</protein>
<dbReference type="AlphaFoldDB" id="A0A967B5F8"/>
<gene>
    <name evidence="2" type="ORF">GOB87_02125</name>
</gene>
<dbReference type="PANTHER" id="PTHR30399">
    <property type="entry name" value="UNCHARACTERIZED PROTEIN YGJP"/>
    <property type="match status" value="1"/>
</dbReference>
<dbReference type="InterPro" id="IPR002725">
    <property type="entry name" value="YgjP-like_metallopeptidase"/>
</dbReference>
<dbReference type="CDD" id="cd07344">
    <property type="entry name" value="M48_yhfN_like"/>
    <property type="match status" value="1"/>
</dbReference>
<accession>A0A967B5F8</accession>
<dbReference type="PANTHER" id="PTHR30399:SF1">
    <property type="entry name" value="UTP PYROPHOSPHATASE"/>
    <property type="match status" value="1"/>
</dbReference>